<feature type="compositionally biased region" description="Polar residues" evidence="2">
    <location>
        <begin position="183"/>
        <end position="192"/>
    </location>
</feature>
<comment type="similarity">
    <text evidence="1">Belongs to the DnaB/DnaD family.</text>
</comment>
<feature type="region of interest" description="Disordered" evidence="2">
    <location>
        <begin position="174"/>
        <end position="235"/>
    </location>
</feature>
<dbReference type="Gene3D" id="1.10.10.630">
    <property type="entry name" value="DnaD domain-like"/>
    <property type="match status" value="1"/>
</dbReference>
<keyword evidence="5" id="KW-1185">Reference proteome</keyword>
<evidence type="ECO:0000313" key="5">
    <source>
        <dbReference type="Proteomes" id="UP001224359"/>
    </source>
</evidence>
<evidence type="ECO:0000313" key="4">
    <source>
        <dbReference type="EMBL" id="MDQ0158999.1"/>
    </source>
</evidence>
<dbReference type="InterPro" id="IPR034829">
    <property type="entry name" value="DnaD-like_sf"/>
</dbReference>
<dbReference type="RefSeq" id="WP_306975144.1">
    <property type="nucleotide sequence ID" value="NZ_JAUSTQ010000003.1"/>
</dbReference>
<protein>
    <submittedName>
        <fullName evidence="4">DnaD/phage-associated family protein</fullName>
    </submittedName>
</protein>
<evidence type="ECO:0000256" key="2">
    <source>
        <dbReference type="SAM" id="MobiDB-lite"/>
    </source>
</evidence>
<feature type="compositionally biased region" description="Basic and acidic residues" evidence="2">
    <location>
        <begin position="54"/>
        <end position="79"/>
    </location>
</feature>
<dbReference type="EMBL" id="JAUSTQ010000003">
    <property type="protein sequence ID" value="MDQ0158999.1"/>
    <property type="molecule type" value="Genomic_DNA"/>
</dbReference>
<sequence length="235" mass="27542">MERTEPKTVQSILKWLEKQSMITVEHGKGNRQYTLITLLNWETYQSQSVSSNTKETERNPDEKQVADINKNEKNVKNEEELSNNNNARDREAFSEIIEFYKTNCQQGISESPYNYEIISQLFDEWGYDLLMASMQVAAQKEAKGTRFIESVLDNWKSAGVQSIDDARRYQQQFRENKQKTKQSRSSPKQSSDVIPKWFAKHKEQRQQEQQESAQSNETEDHTNVTELEAFFHGTR</sequence>
<dbReference type="Proteomes" id="UP001224359">
    <property type="component" value="Unassembled WGS sequence"/>
</dbReference>
<feature type="region of interest" description="Disordered" evidence="2">
    <location>
        <begin position="49"/>
        <end position="86"/>
    </location>
</feature>
<dbReference type="InterPro" id="IPR053162">
    <property type="entry name" value="DnaD"/>
</dbReference>
<dbReference type="NCBIfam" id="TIGR01446">
    <property type="entry name" value="DnaD_dom"/>
    <property type="match status" value="1"/>
</dbReference>
<dbReference type="PANTHER" id="PTHR37293:SF5">
    <property type="entry name" value="DNA REPLICATION PROTEIN"/>
    <property type="match status" value="1"/>
</dbReference>
<reference evidence="4 5" key="1">
    <citation type="submission" date="2023-07" db="EMBL/GenBank/DDBJ databases">
        <title>Genomic Encyclopedia of Type Strains, Phase IV (KMG-IV): sequencing the most valuable type-strain genomes for metagenomic binning, comparative biology and taxonomic classification.</title>
        <authorList>
            <person name="Goeker M."/>
        </authorList>
    </citation>
    <scope>NUCLEOTIDE SEQUENCE [LARGE SCALE GENOMIC DNA]</scope>
    <source>
        <strain evidence="4 5">DSM 16460</strain>
    </source>
</reference>
<gene>
    <name evidence="4" type="ORF">J2S77_000963</name>
</gene>
<accession>A0ABT9VDI3</accession>
<dbReference type="Pfam" id="PF07261">
    <property type="entry name" value="DnaB_2"/>
    <property type="match status" value="1"/>
</dbReference>
<comment type="caution">
    <text evidence="4">The sequence shown here is derived from an EMBL/GenBank/DDBJ whole genome shotgun (WGS) entry which is preliminary data.</text>
</comment>
<evidence type="ECO:0000256" key="1">
    <source>
        <dbReference type="ARBA" id="ARBA00093462"/>
    </source>
</evidence>
<evidence type="ECO:0000259" key="3">
    <source>
        <dbReference type="Pfam" id="PF07261"/>
    </source>
</evidence>
<dbReference type="InterPro" id="IPR006343">
    <property type="entry name" value="DnaB/C_C"/>
</dbReference>
<feature type="domain" description="DnaB/C C-terminal" evidence="3">
    <location>
        <begin position="110"/>
        <end position="170"/>
    </location>
</feature>
<name>A0ABT9VDI3_9BACI</name>
<proteinExistence type="inferred from homology"/>
<dbReference type="PANTHER" id="PTHR37293">
    <property type="entry name" value="PHAGE REPLICATION PROTEIN-RELATED"/>
    <property type="match status" value="1"/>
</dbReference>
<organism evidence="4 5">
    <name type="scientific">Alkalibacillus salilacus</name>
    <dbReference type="NCBI Taxonomy" id="284582"/>
    <lineage>
        <taxon>Bacteria</taxon>
        <taxon>Bacillati</taxon>
        <taxon>Bacillota</taxon>
        <taxon>Bacilli</taxon>
        <taxon>Bacillales</taxon>
        <taxon>Bacillaceae</taxon>
        <taxon>Alkalibacillus</taxon>
    </lineage>
</organism>
<dbReference type="SUPFAM" id="SSF158499">
    <property type="entry name" value="DnaD domain-like"/>
    <property type="match status" value="1"/>
</dbReference>